<gene>
    <name evidence="4" type="primary">LOC104770216</name>
</gene>
<reference evidence="3" key="1">
    <citation type="journal article" date="2014" name="Nat. Commun.">
        <title>The emerging biofuel crop Camelina sativa retains a highly undifferentiated hexaploid genome structure.</title>
        <authorList>
            <person name="Kagale S."/>
            <person name="Koh C."/>
            <person name="Nixon J."/>
            <person name="Bollina V."/>
            <person name="Clarke W.E."/>
            <person name="Tuteja R."/>
            <person name="Spillane C."/>
            <person name="Robinson S.J."/>
            <person name="Links M.G."/>
            <person name="Clarke C."/>
            <person name="Higgins E.E."/>
            <person name="Huebert T."/>
            <person name="Sharpe A.G."/>
            <person name="Parkin I.A."/>
        </authorList>
    </citation>
    <scope>NUCLEOTIDE SEQUENCE [LARGE SCALE GENOMIC DNA]</scope>
    <source>
        <strain evidence="3">cv. DH55</strain>
    </source>
</reference>
<feature type="domain" description="DUF3444" evidence="2">
    <location>
        <begin position="165"/>
        <end position="378"/>
    </location>
</feature>
<accession>A0ABM0XYP2</accession>
<dbReference type="Proteomes" id="UP000694864">
    <property type="component" value="Chromosome 20"/>
</dbReference>
<feature type="region of interest" description="Disordered" evidence="1">
    <location>
        <begin position="32"/>
        <end position="57"/>
    </location>
</feature>
<reference evidence="4" key="2">
    <citation type="submission" date="2025-08" db="UniProtKB">
        <authorList>
            <consortium name="RefSeq"/>
        </authorList>
    </citation>
    <scope>IDENTIFICATION</scope>
    <source>
        <tissue evidence="4">Leaf</tissue>
    </source>
</reference>
<name>A0ABM0XYP2_CAMSA</name>
<proteinExistence type="predicted"/>
<dbReference type="PANTHER" id="PTHR45089">
    <property type="entry name" value="DNAJ HEAT SHOCK AMINO-TERMINAL DOMAIN PROTEIN-RELATED"/>
    <property type="match status" value="1"/>
</dbReference>
<evidence type="ECO:0000313" key="3">
    <source>
        <dbReference type="Proteomes" id="UP000694864"/>
    </source>
</evidence>
<protein>
    <submittedName>
        <fullName evidence="4">Uncharacterized protein LOC104770216</fullName>
    </submittedName>
</protein>
<feature type="domain" description="DUF3444" evidence="2">
    <location>
        <begin position="417"/>
        <end position="628"/>
    </location>
</feature>
<dbReference type="GeneID" id="104770216"/>
<evidence type="ECO:0000313" key="4">
    <source>
        <dbReference type="RefSeq" id="XP_010492910.1"/>
    </source>
</evidence>
<feature type="compositionally biased region" description="Polar residues" evidence="1">
    <location>
        <begin position="32"/>
        <end position="55"/>
    </location>
</feature>
<organism evidence="3 4">
    <name type="scientific">Camelina sativa</name>
    <name type="common">False flax</name>
    <name type="synonym">Myagrum sativum</name>
    <dbReference type="NCBI Taxonomy" id="90675"/>
    <lineage>
        <taxon>Eukaryota</taxon>
        <taxon>Viridiplantae</taxon>
        <taxon>Streptophyta</taxon>
        <taxon>Embryophyta</taxon>
        <taxon>Tracheophyta</taxon>
        <taxon>Spermatophyta</taxon>
        <taxon>Magnoliopsida</taxon>
        <taxon>eudicotyledons</taxon>
        <taxon>Gunneridae</taxon>
        <taxon>Pentapetalae</taxon>
        <taxon>rosids</taxon>
        <taxon>malvids</taxon>
        <taxon>Brassicales</taxon>
        <taxon>Brassicaceae</taxon>
        <taxon>Camelineae</taxon>
        <taxon>Camelina</taxon>
    </lineage>
</organism>
<evidence type="ECO:0000256" key="1">
    <source>
        <dbReference type="SAM" id="MobiDB-lite"/>
    </source>
</evidence>
<evidence type="ECO:0000259" key="2">
    <source>
        <dbReference type="Pfam" id="PF11926"/>
    </source>
</evidence>
<dbReference type="Pfam" id="PF11926">
    <property type="entry name" value="DUF3444"/>
    <property type="match status" value="2"/>
</dbReference>
<dbReference type="RefSeq" id="XP_010492910.1">
    <property type="nucleotide sequence ID" value="XM_010494608.2"/>
</dbReference>
<sequence length="654" mass="74633">MMDTTVNELLTRKKAVQSHQIRSGLVASVPTNQQEKAQDFSSQQQQHFPSKNLESGLSFADKVGEKRKRNDESGVMVNTETGSKSEDIIVNLSKIGNRIVAENFGGAREESGSGKQLLEVETLPNAMKKNGQVRAALGNSQNLEADNKSGLCHTSSTVAVQPKTSGPKFNDFEKLREQVNFAVGQTWALYDTADGLPRLYAQIKKVSAPSFGLRITYLEPDPDDEKEIQWFEEDLPVSVGKFRLGENQNTKDRSIFSHVIHCNELSNIRCFSRSCYSFNNRHFSVSPRKGETWALFKNWDIKWCSEPDFHRKNEYEFVQILSDYADEVGVYVAYLHKAKGFASVFFRMGTGYEGIFRILPRSLYRFSHRVPSFKLTGVEGNGVPKDAYELDQAALPEEAIEEIIVPSNSESDIKSKRQAIYFASKGKVFQTGQIWSFYSGYDDLPLYYGRIQKITFTQAFKQDPQIKLHIGRLKSTRFPKDVIAWEDGQMPVGCGTFYARKVLEIITPKEVSHQMIPSTSMDGTEYTILPKIGEVWVIYRYWSCHIDVEDLEFGLYDMVEILDDSLDYKVQLLEYESFFDDDENGNRMFKACTEYTDNEDEGSEPIFTIPKSERIRFSNQVPASRVRREMDGELKEFLSVDYRATPVNVIHCRS</sequence>
<dbReference type="InterPro" id="IPR024593">
    <property type="entry name" value="DUF3444"/>
</dbReference>
<keyword evidence="3" id="KW-1185">Reference proteome</keyword>
<dbReference type="PANTHER" id="PTHR45089:SF50">
    <property type="entry name" value="DNAJ HEAT SHOCK AMINO-TERMINAL DOMAIN PROTEIN-RELATED"/>
    <property type="match status" value="1"/>
</dbReference>